<dbReference type="EMBL" id="VUNE01000005">
    <property type="protein sequence ID" value="MST63086.1"/>
    <property type="molecule type" value="Genomic_DNA"/>
</dbReference>
<dbReference type="SUPFAM" id="SSF53300">
    <property type="entry name" value="vWA-like"/>
    <property type="match status" value="1"/>
</dbReference>
<dbReference type="InterPro" id="IPR008454">
    <property type="entry name" value="Collagen-bd_Cna-like_B-typ_dom"/>
</dbReference>
<dbReference type="InterPro" id="IPR002035">
    <property type="entry name" value="VWF_A"/>
</dbReference>
<dbReference type="InterPro" id="IPR007253">
    <property type="entry name" value="Cell_wall-bd_2"/>
</dbReference>
<dbReference type="RefSeq" id="WP_154538563.1">
    <property type="nucleotide sequence ID" value="NZ_JAXFFP010000004.1"/>
</dbReference>
<dbReference type="Gene3D" id="3.40.50.410">
    <property type="entry name" value="von Willebrand factor, type A domain"/>
    <property type="match status" value="1"/>
</dbReference>
<dbReference type="Gene3D" id="2.60.40.1140">
    <property type="entry name" value="Collagen-binding surface protein Cna, B-type domain"/>
    <property type="match status" value="2"/>
</dbReference>
<dbReference type="SUPFAM" id="SSF49478">
    <property type="entry name" value="Cna protein B-type domain"/>
    <property type="match status" value="2"/>
</dbReference>
<protein>
    <submittedName>
        <fullName evidence="4">VWA domain-containing protein</fullName>
    </submittedName>
</protein>
<name>A0A6N7XEF1_9FIRM</name>
<dbReference type="Pfam" id="PF13519">
    <property type="entry name" value="VWA_2"/>
    <property type="match status" value="1"/>
</dbReference>
<evidence type="ECO:0000313" key="5">
    <source>
        <dbReference type="Proteomes" id="UP000440713"/>
    </source>
</evidence>
<feature type="signal peptide" evidence="2">
    <location>
        <begin position="1"/>
        <end position="24"/>
    </location>
</feature>
<gene>
    <name evidence="4" type="ORF">FYJ71_09080</name>
</gene>
<keyword evidence="5" id="KW-1185">Reference proteome</keyword>
<sequence length="1428" mass="159193">MGKKCNLKRFVFLIVLVLSMLAQSSLTYLSYAENKNDETTIVNEIIYNDNADTKSNTLKKTSNSTNKVSMGYDGVISNEKPNGTIETGNFESNMVRRRVIRNTSRSVVEGVPDWVSKTINPISDLPNPGDVKVYEPIIVEDPIFANRGSIRLLVSARDTVNTSKIVLVIDKSGSMNDNNRLAKAKEAANAFVDRVLNNNSDSTQIGIVSFSRDAKVENSFTSDKNILKNKINAITAKDGTFSQVGLRQAREMLKNSNSNKKYIVLLSDGIPTYSYAINNPDLYATEKVSGVEASYGIFERWIKNGLATNSDIPESEFKTESVGNGRYMYDIFRKSGIFSSDPDLLYNHCNSTIAEADFAKNVDKIDKLFTIGLQTDEIGSSVLKKMASDKNSFYEVQNINDLTPVFESIASKIVKATNEARVDVNFSKGFLLPKKIDVNKINNSTGTEVEIINGEPKWKIGTISSPLDENNYPGVKFAWVEFPFTIDDNILKNNNPENGISPLGKVSLKYKDKSGVNKNIDFPEKRIKPILFVLNKNVTDNVGGSVADSDLREFCFDIVKKADNSVVEKIYLRPGEHRILNNIEKGKDYLVYESKKAKVYENDLNGAKSLEFDVDTYYSNFSITGVVSPIFSDAPSSGVGKALNLTVPKNQDGTRIDPVFNNTEESEARAVISIRKNIEASNNVKSGMLSNDDFPDRVFKINITRKKGVISGHENEHNWTQEVKAGEISTIPHKMRFTTYKVSEDLDSASPYLPKPGEQNKEVTISLYKVLEGGSKGQVIDFTNVYVPNSSKIITATKKWVGGNIKDHKKVKLNLYRRVVGQNNPELVSNLSPTITPDGDVTGNKFEYKWSVPAFDSNGKEFIYTVKEAGTTNIDGEEFMVVGNNKYKVTQADNVITNTYVKPENISIEVTKIWEDVKNKNIPKPNVNITLYRHIVDGDEELVPNADVKLINGENLNAKWENIDKVDNDGNPYIFVVKESFKDNDINNDNWNLVLQKEVKNNKVELRNTLKEEKELGKLSLTKKIKKNSSSNSIEGTKFKIKISGPVGFLKIVELADGESIDLNGLYFGSYKVEEVDIKSYVPSYNVDKVETSDGMFVLSKKENARKIEVINNKKETNSEIPSEPSNPSKPEYVERVDGDDRIETAIEISKKYFGKANTVIVARSDLYPDSLTSTVLSKLLNSPILLTPKDKLDERVRQEILRLEAKEIIIVGGTDSVSNNVKNELEKIDKNGVERISGLDRYGTSEQVARKVISITGKKNKAVIASGEVFPDALAISSFAAREGYPILLIKKNKVPDMVQNALADLEIRNTFVVGGFNTISQITERNLPNVYERIGGKDRYETSMLISKKKFSNSRKAFIASGEVFSDALVIGPVAGRYDAPILLTCSKYAPKIITNYIKNSLIEKLTIVGGRKYIPDNVVLELKKY</sequence>
<dbReference type="CDD" id="cd00198">
    <property type="entry name" value="vWFA"/>
    <property type="match status" value="1"/>
</dbReference>
<evidence type="ECO:0000259" key="3">
    <source>
        <dbReference type="PROSITE" id="PS50234"/>
    </source>
</evidence>
<feature type="domain" description="VWFA" evidence="3">
    <location>
        <begin position="164"/>
        <end position="409"/>
    </location>
</feature>
<evidence type="ECO:0000256" key="2">
    <source>
        <dbReference type="SAM" id="SignalP"/>
    </source>
</evidence>
<comment type="caution">
    <text evidence="4">The sequence shown here is derived from an EMBL/GenBank/DDBJ whole genome shotgun (WGS) entry which is preliminary data.</text>
</comment>
<feature type="region of interest" description="Disordered" evidence="1">
    <location>
        <begin position="1113"/>
        <end position="1132"/>
    </location>
</feature>
<proteinExistence type="predicted"/>
<dbReference type="Pfam" id="PF05738">
    <property type="entry name" value="Cna_B"/>
    <property type="match status" value="1"/>
</dbReference>
<dbReference type="SMART" id="SM00327">
    <property type="entry name" value="VWA"/>
    <property type="match status" value="1"/>
</dbReference>
<evidence type="ECO:0000256" key="1">
    <source>
        <dbReference type="SAM" id="MobiDB-lite"/>
    </source>
</evidence>
<reference evidence="4 5" key="1">
    <citation type="submission" date="2019-08" db="EMBL/GenBank/DDBJ databases">
        <title>In-depth cultivation of the pig gut microbiome towards novel bacterial diversity and tailored functional studies.</title>
        <authorList>
            <person name="Wylensek D."/>
            <person name="Hitch T.C.A."/>
            <person name="Clavel T."/>
        </authorList>
    </citation>
    <scope>NUCLEOTIDE SEQUENCE [LARGE SCALE GENOMIC DNA]</scope>
    <source>
        <strain evidence="4 5">WCA-SAB-591-4A-A</strain>
    </source>
</reference>
<dbReference type="Proteomes" id="UP000440713">
    <property type="component" value="Unassembled WGS sequence"/>
</dbReference>
<feature type="chain" id="PRO_5039503563" evidence="2">
    <location>
        <begin position="25"/>
        <end position="1428"/>
    </location>
</feature>
<dbReference type="PANTHER" id="PTHR30032:SF8">
    <property type="entry name" value="GERMINATION-SPECIFIC N-ACETYLMURAMOYL-L-ALANINE AMIDASE"/>
    <property type="match status" value="1"/>
</dbReference>
<feature type="compositionally biased region" description="Low complexity" evidence="1">
    <location>
        <begin position="1119"/>
        <end position="1131"/>
    </location>
</feature>
<dbReference type="Gene3D" id="3.40.50.12090">
    <property type="match status" value="2"/>
</dbReference>
<organism evidence="4 5">
    <name type="scientific">Peptostreptococcus porci</name>
    <dbReference type="NCBI Taxonomy" id="2652282"/>
    <lineage>
        <taxon>Bacteria</taxon>
        <taxon>Bacillati</taxon>
        <taxon>Bacillota</taxon>
        <taxon>Clostridia</taxon>
        <taxon>Peptostreptococcales</taxon>
        <taxon>Peptostreptococcaceae</taxon>
        <taxon>Peptostreptococcus</taxon>
    </lineage>
</organism>
<dbReference type="InterPro" id="IPR051922">
    <property type="entry name" value="Bact_Sporulation_Assoc"/>
</dbReference>
<evidence type="ECO:0000313" key="4">
    <source>
        <dbReference type="EMBL" id="MST63086.1"/>
    </source>
</evidence>
<dbReference type="PROSITE" id="PS50234">
    <property type="entry name" value="VWFA"/>
    <property type="match status" value="1"/>
</dbReference>
<accession>A0A6N7XEF1</accession>
<dbReference type="PANTHER" id="PTHR30032">
    <property type="entry name" value="N-ACETYLMURAMOYL-L-ALANINE AMIDASE-RELATED"/>
    <property type="match status" value="1"/>
</dbReference>
<dbReference type="Pfam" id="PF04122">
    <property type="entry name" value="CW_binding_2"/>
    <property type="match status" value="3"/>
</dbReference>
<keyword evidence="2" id="KW-0732">Signal</keyword>
<dbReference type="InterPro" id="IPR036465">
    <property type="entry name" value="vWFA_dom_sf"/>
</dbReference>